<keyword evidence="4" id="KW-1185">Reference proteome</keyword>
<dbReference type="AlphaFoldDB" id="K5BL23"/>
<dbReference type="EMBL" id="AMRA01000005">
    <property type="protein sequence ID" value="EKF25864.1"/>
    <property type="molecule type" value="Genomic_DNA"/>
</dbReference>
<dbReference type="InterPro" id="IPR026954">
    <property type="entry name" value="PknH-like_Extracell"/>
</dbReference>
<comment type="caution">
    <text evidence="3">The sequence shown here is derived from an EMBL/GenBank/DDBJ whole genome shotgun (WGS) entry which is preliminary data.</text>
</comment>
<dbReference type="eggNOG" id="COG0515">
    <property type="taxonomic scope" value="Bacteria"/>
</dbReference>
<evidence type="ECO:0000256" key="1">
    <source>
        <dbReference type="SAM" id="MobiDB-lite"/>
    </source>
</evidence>
<evidence type="ECO:0000259" key="2">
    <source>
        <dbReference type="Pfam" id="PF14032"/>
    </source>
</evidence>
<dbReference type="PATRIC" id="fig|1122247.3.peg.87"/>
<evidence type="ECO:0000313" key="4">
    <source>
        <dbReference type="Proteomes" id="UP000006265"/>
    </source>
</evidence>
<proteinExistence type="predicted"/>
<dbReference type="STRING" id="1122247.GCA_000379865_03699"/>
<evidence type="ECO:0000313" key="3">
    <source>
        <dbReference type="EMBL" id="EKF25864.1"/>
    </source>
</evidence>
<dbReference type="Gene3D" id="3.40.1000.70">
    <property type="entry name" value="PknH-like extracellular domain"/>
    <property type="match status" value="1"/>
</dbReference>
<dbReference type="InterPro" id="IPR038232">
    <property type="entry name" value="PknH-like_Extracell_sf"/>
</dbReference>
<name>K5BL23_MYCHD</name>
<sequence>MVAVLIVAAATVTVILVSDDGNQQAQSGSAATQSTTAPQQSEPPVPASALEKLLLTPEEAAKVVGVPSLSYIEPKPGVTVTESMYGTEIVDQHCLAPAFPVTRAAYAGSGYLGVRKASLQADPDRGPYVSQGVVSYADPERADSFFADSKAVWEKCADRIINERRANKPDDPDEFWQFGPVTDTDGLLRTFRYLEGGSGWVCQRGMAVRSNVIVDFYVCGDDMSEAVVSEFAESVTRKIEKLR</sequence>
<feature type="region of interest" description="Disordered" evidence="1">
    <location>
        <begin position="24"/>
        <end position="46"/>
    </location>
</feature>
<dbReference type="Proteomes" id="UP000006265">
    <property type="component" value="Unassembled WGS sequence"/>
</dbReference>
<feature type="compositionally biased region" description="Low complexity" evidence="1">
    <location>
        <begin position="24"/>
        <end position="40"/>
    </location>
</feature>
<reference evidence="3 4" key="1">
    <citation type="journal article" date="2012" name="J. Bacteriol.">
        <title>Genome sequence of Mycobacterium hassiacum DSM 44199, a rare source of heat-stable mycobacterial proteins.</title>
        <authorList>
            <person name="Tiago I."/>
            <person name="Maranha A."/>
            <person name="Mendes V."/>
            <person name="Alarico S."/>
            <person name="Moynihan P.J."/>
            <person name="Clarke A.J."/>
            <person name="Macedo-Ribeiro S."/>
            <person name="Pereira P.J."/>
            <person name="Empadinhas N."/>
        </authorList>
    </citation>
    <scope>NUCLEOTIDE SEQUENCE [LARGE SCALE GENOMIC DNA]</scope>
    <source>
        <strain evidence="4">DSM 44199 / CIP 105218 / JCM 12690 / 3849</strain>
    </source>
</reference>
<accession>K5BL23</accession>
<gene>
    <name evidence="3" type="ORF">C731_0096</name>
</gene>
<dbReference type="Pfam" id="PF14032">
    <property type="entry name" value="PknH_C"/>
    <property type="match status" value="1"/>
</dbReference>
<feature type="domain" description="PknH-like extracellular" evidence="2">
    <location>
        <begin position="45"/>
        <end position="227"/>
    </location>
</feature>
<organism evidence="3 4">
    <name type="scientific">Mycolicibacterium hassiacum (strain DSM 44199 / CIP 105218 / JCM 12690 / 3849)</name>
    <name type="common">Mycobacterium hassiacum</name>
    <dbReference type="NCBI Taxonomy" id="1122247"/>
    <lineage>
        <taxon>Bacteria</taxon>
        <taxon>Bacillati</taxon>
        <taxon>Actinomycetota</taxon>
        <taxon>Actinomycetes</taxon>
        <taxon>Mycobacteriales</taxon>
        <taxon>Mycobacteriaceae</taxon>
        <taxon>Mycolicibacterium</taxon>
    </lineage>
</organism>
<protein>
    <submittedName>
        <fullName evidence="3">PknH-like extracellular domain protein</fullName>
    </submittedName>
</protein>